<reference evidence="10 11" key="1">
    <citation type="journal article" date="2011" name="Proc. Natl. Acad. Sci. U.S.A.">
        <title>Evolutionary erosion of yeast sex chromosomes by mating-type switching accidents.</title>
        <authorList>
            <person name="Gordon J.L."/>
            <person name="Armisen D."/>
            <person name="Proux-Wera E."/>
            <person name="Oheigeartaigh S.S."/>
            <person name="Byrne K.P."/>
            <person name="Wolfe K.H."/>
        </authorList>
    </citation>
    <scope>NUCLEOTIDE SEQUENCE [LARGE SCALE GENOMIC DNA]</scope>
    <source>
        <strain evidence="11">ATCC 24235 / CBS 4417 / NBRC 1672 / NRRL Y-8282 / UCD 70-5</strain>
    </source>
</reference>
<dbReference type="EC" id="2.4.1.198" evidence="7"/>
<dbReference type="InterPro" id="IPR016542">
    <property type="entry name" value="PIG-P_GPI19"/>
</dbReference>
<dbReference type="GO" id="GO:0006506">
    <property type="term" value="P:GPI anchor biosynthetic process"/>
    <property type="evidence" value="ECO:0007669"/>
    <property type="project" value="UniProtKB-UniPathway"/>
</dbReference>
<dbReference type="RefSeq" id="XP_003685319.1">
    <property type="nucleotide sequence ID" value="XM_003685271.1"/>
</dbReference>
<dbReference type="InterPro" id="IPR052263">
    <property type="entry name" value="GPI_Anchor_Biosynth"/>
</dbReference>
<dbReference type="STRING" id="1071381.G8BSR4"/>
<evidence type="ECO:0000256" key="7">
    <source>
        <dbReference type="PIRNR" id="PIRNR008765"/>
    </source>
</evidence>
<comment type="function">
    <text evidence="7">Part of the complex catalyzing the transfer of N-acetylglucosamine from UDP-N-acetylglucosamine to phosphatidylinositol, the first step of GPI biosynthesis.</text>
</comment>
<feature type="transmembrane region" description="Helical" evidence="8">
    <location>
        <begin position="58"/>
        <end position="77"/>
    </location>
</feature>
<dbReference type="GO" id="GO:0017176">
    <property type="term" value="F:phosphatidylinositol N-acetylglucosaminyltransferase activity"/>
    <property type="evidence" value="ECO:0007669"/>
    <property type="project" value="UniProtKB-UniRule"/>
</dbReference>
<dbReference type="OrthoDB" id="690928at2759"/>
<evidence type="ECO:0000256" key="1">
    <source>
        <dbReference type="ARBA" id="ARBA00004141"/>
    </source>
</evidence>
<dbReference type="InterPro" id="IPR013717">
    <property type="entry name" value="PIG-P"/>
</dbReference>
<comment type="pathway">
    <text evidence="2 7">Glycolipid biosynthesis; glycosylphosphatidylinositol-anchor biosynthesis.</text>
</comment>
<dbReference type="KEGG" id="tpf:TPHA_0D02480"/>
<evidence type="ECO:0000259" key="9">
    <source>
        <dbReference type="Pfam" id="PF08510"/>
    </source>
</evidence>
<dbReference type="GeneID" id="11530981"/>
<dbReference type="GO" id="GO:0000506">
    <property type="term" value="C:glycosylphosphatidylinositol-N-acetylglucosaminyltransferase (GPI-GnT) complex"/>
    <property type="evidence" value="ECO:0007669"/>
    <property type="project" value="EnsemblFungi"/>
</dbReference>
<dbReference type="PANTHER" id="PTHR46346">
    <property type="entry name" value="PHOSPHATIDYLINOSITOL N-ACETYLGLUCOSAMINYLTRANSFERASE SUBUNIT P"/>
    <property type="match status" value="1"/>
</dbReference>
<keyword evidence="7" id="KW-0256">Endoplasmic reticulum</keyword>
<dbReference type="eggNOG" id="KOG2257">
    <property type="taxonomic scope" value="Eukaryota"/>
</dbReference>
<dbReference type="AlphaFoldDB" id="G8BSR4"/>
<keyword evidence="3 7" id="KW-0337">GPI-anchor biosynthesis</keyword>
<comment type="subcellular location">
    <subcellularLocation>
        <location evidence="7">Endoplasmic reticulum membrane</location>
    </subcellularLocation>
    <subcellularLocation>
        <location evidence="1">Membrane</location>
        <topology evidence="1">Multi-pass membrane protein</topology>
    </subcellularLocation>
</comment>
<dbReference type="EMBL" id="HE612859">
    <property type="protein sequence ID" value="CCE62885.1"/>
    <property type="molecule type" value="Genomic_DNA"/>
</dbReference>
<dbReference type="Pfam" id="PF08510">
    <property type="entry name" value="PIG-P"/>
    <property type="match status" value="1"/>
</dbReference>
<gene>
    <name evidence="10" type="primary">TPHA0D02480</name>
    <name evidence="10" type="ordered locus">TPHA_0D02480</name>
</gene>
<evidence type="ECO:0000313" key="11">
    <source>
        <dbReference type="Proteomes" id="UP000005666"/>
    </source>
</evidence>
<keyword evidence="11" id="KW-1185">Reference proteome</keyword>
<comment type="catalytic activity">
    <reaction evidence="7">
        <text>a 1,2-diacyl-sn-glycero-3-phospho-(1D-myo-inositol) + UDP-N-acetyl-alpha-D-glucosamine = a 6-(N-acetyl-alpha-D-glucosaminyl)-1-(1,2-diacyl-sn-glycero-3-phospho)-1D-myo-inositol + UDP + H(+)</text>
        <dbReference type="Rhea" id="RHEA:14789"/>
        <dbReference type="ChEBI" id="CHEBI:15378"/>
        <dbReference type="ChEBI" id="CHEBI:57265"/>
        <dbReference type="ChEBI" id="CHEBI:57705"/>
        <dbReference type="ChEBI" id="CHEBI:57880"/>
        <dbReference type="ChEBI" id="CHEBI:58223"/>
        <dbReference type="EC" id="2.4.1.198"/>
    </reaction>
</comment>
<evidence type="ECO:0000256" key="6">
    <source>
        <dbReference type="ARBA" id="ARBA00023136"/>
    </source>
</evidence>
<sequence>MIQGSFSNEYYWFSRHFITCSATIFIIIWTFIPEDIDILFIKKDFIRSILDILPDRRWVIYFQCFVLMGMLWCYTALMMYNEDVLTPNLDDLSTITDSRANVVIVSDKEKFLNEYAYNATSGVFDLPITDVCKILYSDD</sequence>
<keyword evidence="6 7" id="KW-0472">Membrane</keyword>
<evidence type="ECO:0000313" key="10">
    <source>
        <dbReference type="EMBL" id="CCE62885.1"/>
    </source>
</evidence>
<feature type="transmembrane region" description="Helical" evidence="8">
    <location>
        <begin position="12"/>
        <end position="32"/>
    </location>
</feature>
<keyword evidence="5 8" id="KW-1133">Transmembrane helix</keyword>
<proteinExistence type="inferred from homology"/>
<evidence type="ECO:0000256" key="2">
    <source>
        <dbReference type="ARBA" id="ARBA00004687"/>
    </source>
</evidence>
<dbReference type="UniPathway" id="UPA00196"/>
<organism evidence="10 11">
    <name type="scientific">Tetrapisispora phaffii (strain ATCC 24235 / CBS 4417 / NBRC 1672 / NRRL Y-8282 / UCD 70-5)</name>
    <name type="common">Yeast</name>
    <name type="synonym">Fabospora phaffii</name>
    <dbReference type="NCBI Taxonomy" id="1071381"/>
    <lineage>
        <taxon>Eukaryota</taxon>
        <taxon>Fungi</taxon>
        <taxon>Dikarya</taxon>
        <taxon>Ascomycota</taxon>
        <taxon>Saccharomycotina</taxon>
        <taxon>Saccharomycetes</taxon>
        <taxon>Saccharomycetales</taxon>
        <taxon>Saccharomycetaceae</taxon>
        <taxon>Tetrapisispora</taxon>
    </lineage>
</organism>
<keyword evidence="7" id="KW-0808">Transferase</keyword>
<accession>G8BSR4</accession>
<dbReference type="HOGENOM" id="CLU_081616_4_0_1"/>
<keyword evidence="4 8" id="KW-0812">Transmembrane</keyword>
<name>G8BSR4_TETPH</name>
<evidence type="ECO:0000256" key="8">
    <source>
        <dbReference type="SAM" id="Phobius"/>
    </source>
</evidence>
<evidence type="ECO:0000256" key="4">
    <source>
        <dbReference type="ARBA" id="ARBA00022692"/>
    </source>
</evidence>
<evidence type="ECO:0000256" key="3">
    <source>
        <dbReference type="ARBA" id="ARBA00022502"/>
    </source>
</evidence>
<evidence type="ECO:0000256" key="5">
    <source>
        <dbReference type="ARBA" id="ARBA00022989"/>
    </source>
</evidence>
<dbReference type="OMA" id="RYWIICI"/>
<comment type="similarity">
    <text evidence="7">Belongs to the GPI19 family.</text>
</comment>
<feature type="domain" description="PIG-P" evidence="9">
    <location>
        <begin position="8"/>
        <end position="136"/>
    </location>
</feature>
<dbReference type="Proteomes" id="UP000005666">
    <property type="component" value="Chromosome 4"/>
</dbReference>
<protein>
    <recommendedName>
        <fullName evidence="7">Phosphatidylinositol N-acetylglucosaminyltransferase subunit GPI19</fullName>
        <ecNumber evidence="7">2.4.1.198</ecNumber>
    </recommendedName>
</protein>
<comment type="subunit">
    <text evidence="7">Component of the phosphatidylinositol N-acetylglucosaminyltransferase (GPI-GlcNAc transferase) complex.</text>
</comment>
<dbReference type="PIRSF" id="PIRSF008765">
    <property type="entry name" value="PIG-P_GPI19"/>
    <property type="match status" value="1"/>
</dbReference>
<dbReference type="PANTHER" id="PTHR46346:SF1">
    <property type="entry name" value="PHOSPHATIDYLINOSITOL N-ACETYLGLUCOSAMINYLTRANSFERASE SUBUNIT P"/>
    <property type="match status" value="1"/>
</dbReference>